<comment type="caution">
    <text evidence="4">The sequence shown here is derived from an EMBL/GenBank/DDBJ whole genome shotgun (WGS) entry which is preliminary data.</text>
</comment>
<proteinExistence type="predicted"/>
<dbReference type="SUPFAM" id="SSF53335">
    <property type="entry name" value="S-adenosyl-L-methionine-dependent methyltransferases"/>
    <property type="match status" value="1"/>
</dbReference>
<protein>
    <submittedName>
        <fullName evidence="4">Nucleic acid-binding Zn-ribbon protein</fullName>
    </submittedName>
</protein>
<name>A0ABR6RC96_9BURK</name>
<dbReference type="EMBL" id="JACHKZ010000003">
    <property type="protein sequence ID" value="MBB6576785.1"/>
    <property type="molecule type" value="Genomic_DNA"/>
</dbReference>
<dbReference type="Pfam" id="PF13692">
    <property type="entry name" value="Glyco_trans_1_4"/>
    <property type="match status" value="1"/>
</dbReference>
<reference evidence="4 5" key="1">
    <citation type="submission" date="2020-08" db="EMBL/GenBank/DDBJ databases">
        <title>Functional genomics of gut bacteria from endangered species of beetles.</title>
        <authorList>
            <person name="Carlos-Shanley C."/>
        </authorList>
    </citation>
    <scope>NUCLEOTIDE SEQUENCE [LARGE SCALE GENOMIC DNA]</scope>
    <source>
        <strain evidence="4 5">S00124</strain>
    </source>
</reference>
<dbReference type="Gene3D" id="3.40.50.2000">
    <property type="entry name" value="Glycogen Phosphorylase B"/>
    <property type="match status" value="1"/>
</dbReference>
<keyword evidence="3" id="KW-0175">Coiled coil</keyword>
<accession>A0ABR6RC96</accession>
<organism evidence="4 5">
    <name type="scientific">Comamonas odontotermitis</name>
    <dbReference type="NCBI Taxonomy" id="379895"/>
    <lineage>
        <taxon>Bacteria</taxon>
        <taxon>Pseudomonadati</taxon>
        <taxon>Pseudomonadota</taxon>
        <taxon>Betaproteobacteria</taxon>
        <taxon>Burkholderiales</taxon>
        <taxon>Comamonadaceae</taxon>
        <taxon>Comamonas</taxon>
    </lineage>
</organism>
<dbReference type="Proteomes" id="UP000562492">
    <property type="component" value="Unassembled WGS sequence"/>
</dbReference>
<dbReference type="SUPFAM" id="SSF53756">
    <property type="entry name" value="UDP-Glycosyltransferase/glycogen phosphorylase"/>
    <property type="match status" value="1"/>
</dbReference>
<keyword evidence="5" id="KW-1185">Reference proteome</keyword>
<evidence type="ECO:0000313" key="4">
    <source>
        <dbReference type="EMBL" id="MBB6576785.1"/>
    </source>
</evidence>
<evidence type="ECO:0000313" key="5">
    <source>
        <dbReference type="Proteomes" id="UP000562492"/>
    </source>
</evidence>
<keyword evidence="2" id="KW-0808">Transferase</keyword>
<sequence length="952" mass="107630">MKPMTDVLREASADYEWLPPAALMEPHHLTHPAPWAGHIPFAAWLVAVARPDVLVELGAYSGISYLAFCQAIVAQQLPTRAYAVDTWEGDAHAGAYGEHIYTSLRQHHDPHYLRFSTLMRMRFDEALGSFAEGSVDLLHIDGLHTYEAVRHDFESWLPKLSKRAVVLFHDSNVYRDDFGVHQLWAELKDRYPSLHFPHSNGLGVLLVGPEQPALLRTLCDPTHAALQSRVQAVFGALGARFEYRAEMQALGLQLADAQQQARQLEAAGQQRHAWIEKQDGDIRALELTRQQWQSRAEQVQATLDEAGRHTQQQIQALEQEAARKQQHIEQQTAQMRTLELEAAQKQWQIEQQSQQMQAMARQLTPLWQVKDALRSLKSALFRLKQKLAPYEPALVRRVRHSLRRRIQRSQGVAPQPMPLLPGRNRSYGVLATAHTQFVAHALAQVLRKAGFEVTVLQEVPSQGYVLDMYIVVCPQMFRQLPPGEKRIVFQMEQSVSPRWFTPEYLSILENSLSAWDYAPANLAFLEGKGVRYPHTFLVPIGGVADYSQALQASGEPALQPAEPVCDVLFYGDVNAPRRQEMLQQLQRHFTVRIEGNLFGEALRQAVRQARVVVNIHYYEGALLETTRIYECLSLGTPVVTESSADIDAYHALVNSGAVRVAPVGDASALVKAVEQLLQQITIAPAEVRLAVEQEVLRSARQFEFMACRALYALGRIDTAKWDAMTQNQPLPGERMVLSMPETHRRRAHFVHETLPGLAHDVTVFDGVRHSPGWLGCAMSYHYLARKALQAGVPRIEVMEDDVEMPPDYALRRGKVDAWLQQHEGEWDIFAGLIAKIHPDTQVLDVQQRDGETFVVLDRMTSMVHNIYTRPALEALAQWDANVRDPHTNTIDTYLQTKAQMRVVTTLPFLVAHTTEMDSSLWGINNQEYLAVIYKAEQDLRQLVDRFLQSGAA</sequence>
<evidence type="ECO:0000256" key="1">
    <source>
        <dbReference type="ARBA" id="ARBA00022603"/>
    </source>
</evidence>
<dbReference type="PANTHER" id="PTHR40048:SF1">
    <property type="entry name" value="RHAMNOSYL O-METHYLTRANSFERASE"/>
    <property type="match status" value="1"/>
</dbReference>
<gene>
    <name evidence="4" type="ORF">HNP33_000833</name>
</gene>
<dbReference type="InterPro" id="IPR029063">
    <property type="entry name" value="SAM-dependent_MTases_sf"/>
</dbReference>
<dbReference type="Gene3D" id="3.40.50.150">
    <property type="entry name" value="Vaccinia Virus protein VP39"/>
    <property type="match status" value="1"/>
</dbReference>
<dbReference type="PANTHER" id="PTHR40048">
    <property type="entry name" value="RHAMNOSYL O-METHYLTRANSFERASE"/>
    <property type="match status" value="1"/>
</dbReference>
<evidence type="ECO:0000256" key="2">
    <source>
        <dbReference type="ARBA" id="ARBA00022679"/>
    </source>
</evidence>
<keyword evidence="1" id="KW-0489">Methyltransferase</keyword>
<dbReference type="Pfam" id="PF13578">
    <property type="entry name" value="Methyltransf_24"/>
    <property type="match status" value="1"/>
</dbReference>
<dbReference type="RefSeq" id="WP_184705589.1">
    <property type="nucleotide sequence ID" value="NZ_JACHKZ010000003.1"/>
</dbReference>
<feature type="coiled-coil region" evidence="3">
    <location>
        <begin position="247"/>
        <end position="355"/>
    </location>
</feature>
<dbReference type="Gene3D" id="1.10.287.1490">
    <property type="match status" value="1"/>
</dbReference>
<evidence type="ECO:0000256" key="3">
    <source>
        <dbReference type="SAM" id="Coils"/>
    </source>
</evidence>